<reference evidence="8" key="1">
    <citation type="submission" date="2025-08" db="UniProtKB">
        <authorList>
            <consortium name="RefSeq"/>
        </authorList>
    </citation>
    <scope>IDENTIFICATION</scope>
    <source>
        <tissue evidence="8">Blood</tissue>
    </source>
</reference>
<evidence type="ECO:0000256" key="3">
    <source>
        <dbReference type="SAM" id="MobiDB-lite"/>
    </source>
</evidence>
<dbReference type="Pfam" id="PF14429">
    <property type="entry name" value="DOCK-C2"/>
    <property type="match status" value="1"/>
</dbReference>
<dbReference type="PANTHER" id="PTHR23317">
    <property type="entry name" value="DEDICATOR OF CYTOKINESIS DOCK"/>
    <property type="match status" value="1"/>
</dbReference>
<evidence type="ECO:0000256" key="1">
    <source>
        <dbReference type="ARBA" id="ARBA00022658"/>
    </source>
</evidence>
<dbReference type="Pfam" id="PF20422">
    <property type="entry name" value="DHR-2_Lobe_B"/>
    <property type="match status" value="1"/>
</dbReference>
<dbReference type="RefSeq" id="XP_070640694.1">
    <property type="nucleotide sequence ID" value="XM_070784593.1"/>
</dbReference>
<dbReference type="InterPro" id="IPR027357">
    <property type="entry name" value="DOCKER_dom"/>
</dbReference>
<dbReference type="SMART" id="SM00233">
    <property type="entry name" value="PH"/>
    <property type="match status" value="1"/>
</dbReference>
<evidence type="ECO:0000259" key="5">
    <source>
        <dbReference type="PROSITE" id="PS51650"/>
    </source>
</evidence>
<dbReference type="Pfam" id="PF06920">
    <property type="entry name" value="DHR-2_Lobe_A"/>
    <property type="match status" value="1"/>
</dbReference>
<feature type="domain" description="C2 DOCK-type" evidence="5">
    <location>
        <begin position="640"/>
        <end position="818"/>
    </location>
</feature>
<gene>
    <name evidence="8" type="primary">DOCK11</name>
</gene>
<accession>A0ABM4RYR8</accession>
<dbReference type="Proteomes" id="UP001652663">
    <property type="component" value="Chromosome X"/>
</dbReference>
<dbReference type="InterPro" id="IPR026791">
    <property type="entry name" value="DOCK"/>
</dbReference>
<evidence type="ECO:0000313" key="7">
    <source>
        <dbReference type="Proteomes" id="UP001652663"/>
    </source>
</evidence>
<protein>
    <submittedName>
        <fullName evidence="8">Dedicator of cytokinesis protein 11 isoform X4</fullName>
    </submittedName>
</protein>
<dbReference type="Pfam" id="PF11878">
    <property type="entry name" value="DOCK_C-D_N"/>
    <property type="match status" value="1"/>
</dbReference>
<keyword evidence="1" id="KW-0344">Guanine-nucleotide releasing factor</keyword>
<dbReference type="GeneID" id="139181366"/>
<keyword evidence="7" id="KW-1185">Reference proteome</keyword>
<dbReference type="InterPro" id="IPR021816">
    <property type="entry name" value="DOCK_C/D_N"/>
</dbReference>
<dbReference type="Gene3D" id="2.60.40.150">
    <property type="entry name" value="C2 domain"/>
    <property type="match status" value="1"/>
</dbReference>
<dbReference type="InterPro" id="IPR043162">
    <property type="entry name" value="DOCK_C_lobe_C"/>
</dbReference>
<dbReference type="Pfam" id="PF20421">
    <property type="entry name" value="DHR-2_Lobe_C"/>
    <property type="match status" value="1"/>
</dbReference>
<dbReference type="PROSITE" id="PS51651">
    <property type="entry name" value="DOCKER"/>
    <property type="match status" value="1"/>
</dbReference>
<dbReference type="Gene3D" id="1.20.58.740">
    <property type="match status" value="1"/>
</dbReference>
<dbReference type="InterPro" id="IPR037809">
    <property type="entry name" value="C2_Dock-D"/>
</dbReference>
<dbReference type="InterPro" id="IPR043161">
    <property type="entry name" value="DOCK_C_lobe_A"/>
</dbReference>
<sequence length="1812" mass="208474">MAEVRKFTKRLSKPGTAAELRQSVSEAVRSSVVLEKTKVVEPLDYENVIAQRKTQIYSDPLRDLLMFPMEDISISVISRQRRTVQSTVPEDGEKRAQSLFVKECIKTYSTDWHVVNYKYEDFSGDFRMLPCKSLRPEKIPNHVFEIDEDCEKDEDSSSLCSQKGGVIKQGWLHKANVNSTITVTMKVFKRRYFYLTQLPDGSYILNSYKDEKNSKESKGCIYLDACIDVVQCPKMRRHAFELKMLDKYSHYLAAETEQEMEEWLITLKKIIQINTDSLVQEKKETVEISQDDEPSSQGKAENIMASLERSMHPELMKYGRETEQLNKLSRGDGRQNLFSFDSEVQRLDFSGIEPDIKPFEEKCNKRFLVNCHDLMFNILGQVGDNAKGPPTNVEPFFINLALFDVKNNCKISADFHVDLNPPSVREMLWGPSSQPATDGTPRGSSPESFIHGIAESQLRFIKQGIFSVTNPHPEIFLVARIEKVLQGNITHCAEPYIKNSDPAKTAQKVHRTAKQVCSRLGQYRMPFAWAARPIFKDIQGSLDVDGRFSPLYKQDSSKLSNEDILKLLSEYKKPEKTKLQIIPGQLNITVECVPVDFSNCITSSYVPLKPFEKNCQNITVEVEEFVPEMTKYCYPFTIYKNHLYVYPLQLKYDSQKTFAKARNIAVCVEFRDSDESDASALKCIYGKPAGSVFTTNAYAVVSHHNQNPEFYDEIKIELPIHLHQKHHLLFTFYHVSCEINTKGTTKKQDTVETPVGFAWVPLLKDGRIITLEQQLPVSANLPPGYMNLNDAESRRQPNVDIKWVDGAKPLLKIKSHLESTIYTQDLHVHKFFQHCQLIQSGSKEVPGELIKYLKCLHAMEIQVMIQFLPVILMQLFQVLTNMTHEDDVPFNCTMVLLHIVSKCHEEGLDNYLRSFIKYSFRPEKPSAPQAQLIHETLATTMIAILKQSADFLAINKLLKYSWFFFEIIAKSMATYLLEENKIKLPRGQRFSEAYHHVLHSLLLAIIPHVTIRYAEIPDESRNVNYSLASFLKRCLTLMDRGFVFNLINDYISGFSPKDPKVLAEYKFEFLQTICNHEHYIPLNLPMAFAKPKLQRVQDFFSFAVDRLTSVDSNLEYSLSDEYCKHHFLVGLLLRETSIALQDNYEIRYTAISVIKNLLIKHAFDTRYQHKNQQAKIAQLYLPFVGLLLENIQRLAGRDTLYSCAAMPNSASRDEFACGFTSPTNRGSLSTDKDTAYGSFQNGHGIKREDSRGSLIPEGATGFPDQSSTGENTRQSSTRSSVSQYNRLDQYEIRSLLMCYLYIVKMISEDTLLTYWNKVSPQELINILILLEVCLFHFRYMGKRNIARVHDAWLSKHFGVDRKSQTMPALRNRSGIMQARLQHLSSLESSFTLNHKLFPNGCSAFKKITPNIDEEGAMKEDAGMMDVHYSEEVLLELLEQCVDGLWKAERYEVISEISKLIIPIYEKRREFEKLTQVYRTLHGAYTKILEVMHTKKRLLGTFFRVAFYGQSFFEEEDGKEYIYKEPKLTGLSEISLRLVKLYGEKFGTENVKIIQDSDKVNVKELDPKYAHIQVTYVKPYFDDKELTERKTEFERNHNINRFVFEAPYTLSGKKQGCIEEQCKRRTILTTSNSFPYVKKRIAINYEQQIHLKPIDVATDEIKDKTAELQKLCSSADVDMIQLQLKLQGCVSVQVNAGPLAYARAFLNDSQASKYPAKKVNELKDMFRKFIQACSIALELNERLIKEDQIEYHEGLKSNFRDMVKELSDIIHEQIIQEDPMHSPWMSNTLHVFCAISGTSSDRSYGSPRYTAEI</sequence>
<dbReference type="Pfam" id="PF00169">
    <property type="entry name" value="PH"/>
    <property type="match status" value="1"/>
</dbReference>
<evidence type="ECO:0000256" key="2">
    <source>
        <dbReference type="PROSITE-ProRule" id="PRU00983"/>
    </source>
</evidence>
<dbReference type="InterPro" id="IPR027007">
    <property type="entry name" value="C2_DOCK-type_domain"/>
</dbReference>
<organism evidence="7 8">
    <name type="scientific">Bos indicus</name>
    <name type="common">Zebu</name>
    <dbReference type="NCBI Taxonomy" id="9915"/>
    <lineage>
        <taxon>Eukaryota</taxon>
        <taxon>Metazoa</taxon>
        <taxon>Chordata</taxon>
        <taxon>Craniata</taxon>
        <taxon>Vertebrata</taxon>
        <taxon>Euteleostomi</taxon>
        <taxon>Mammalia</taxon>
        <taxon>Eutheria</taxon>
        <taxon>Laurasiatheria</taxon>
        <taxon>Artiodactyla</taxon>
        <taxon>Ruminantia</taxon>
        <taxon>Pecora</taxon>
        <taxon>Bovidae</taxon>
        <taxon>Bovinae</taxon>
        <taxon>Bos</taxon>
    </lineage>
</organism>
<dbReference type="InterPro" id="IPR046773">
    <property type="entry name" value="DOCKER_Lobe_C"/>
</dbReference>
<comment type="similarity">
    <text evidence="2">Belongs to the DOCK family.</text>
</comment>
<feature type="region of interest" description="Disordered" evidence="3">
    <location>
        <begin position="1239"/>
        <end position="1280"/>
    </location>
</feature>
<evidence type="ECO:0000259" key="6">
    <source>
        <dbReference type="PROSITE" id="PS51651"/>
    </source>
</evidence>
<dbReference type="Gene3D" id="1.25.40.410">
    <property type="match status" value="1"/>
</dbReference>
<evidence type="ECO:0000313" key="8">
    <source>
        <dbReference type="RefSeq" id="XP_070640694.1"/>
    </source>
</evidence>
<dbReference type="PROSITE" id="PS50003">
    <property type="entry name" value="PH_DOMAIN"/>
    <property type="match status" value="1"/>
</dbReference>
<feature type="domain" description="DOCKER" evidence="6">
    <location>
        <begin position="1340"/>
        <end position="1774"/>
    </location>
</feature>
<feature type="domain" description="PH" evidence="4">
    <location>
        <begin position="165"/>
        <end position="272"/>
    </location>
</feature>
<dbReference type="CDD" id="cd08697">
    <property type="entry name" value="C2_Dock-D"/>
    <property type="match status" value="1"/>
</dbReference>
<dbReference type="InterPro" id="IPR035892">
    <property type="entry name" value="C2_domain_sf"/>
</dbReference>
<dbReference type="InterPro" id="IPR011993">
    <property type="entry name" value="PH-like_dom_sf"/>
</dbReference>
<dbReference type="Gene3D" id="2.30.29.30">
    <property type="entry name" value="Pleckstrin-homology domain (PH domain)/Phosphotyrosine-binding domain (PTB)"/>
    <property type="match status" value="1"/>
</dbReference>
<dbReference type="InterPro" id="IPR046769">
    <property type="entry name" value="DOCKER_Lobe_A"/>
</dbReference>
<dbReference type="SUPFAM" id="SSF50729">
    <property type="entry name" value="PH domain-like"/>
    <property type="match status" value="1"/>
</dbReference>
<proteinExistence type="inferred from homology"/>
<dbReference type="CDD" id="cd13267">
    <property type="entry name" value="PH_DOCK-D"/>
    <property type="match status" value="1"/>
</dbReference>
<evidence type="ECO:0000259" key="4">
    <source>
        <dbReference type="PROSITE" id="PS50003"/>
    </source>
</evidence>
<dbReference type="PANTHER" id="PTHR23317:SF81">
    <property type="entry name" value="DEDICATOR OF CYTOKINESIS PROTEIN 11"/>
    <property type="match status" value="1"/>
</dbReference>
<dbReference type="InterPro" id="IPR046770">
    <property type="entry name" value="DOCKER_Lobe_B"/>
</dbReference>
<dbReference type="PROSITE" id="PS51650">
    <property type="entry name" value="C2_DOCK"/>
    <property type="match status" value="1"/>
</dbReference>
<name>A0ABM4RYR8_BOSIN</name>
<dbReference type="InterPro" id="IPR001849">
    <property type="entry name" value="PH_domain"/>
</dbReference>